<gene>
    <name evidence="10" type="ORF">ACFQRG_08390</name>
</gene>
<evidence type="ECO:0000256" key="7">
    <source>
        <dbReference type="SAM" id="Phobius"/>
    </source>
</evidence>
<evidence type="ECO:0000256" key="1">
    <source>
        <dbReference type="ARBA" id="ARBA00004651"/>
    </source>
</evidence>
<comment type="caution">
    <text evidence="10">The sequence shown here is derived from an EMBL/GenBank/DDBJ whole genome shotgun (WGS) entry which is preliminary data.</text>
</comment>
<sequence length="247" mass="27766">MEETISLKEIFQTLRKRITMILVITILATAVSAFVTYFFITPKYDASTQILVNQSKDKQSVYDQNAVQTNVQLVNTYSVIIKSPKILKEVIDRLHLNMTPDDLKRNLNVNSEENSQVFTVMVEDKSPNQSEKIANTISTVFKQQIPNIMKVDNVSILSKAQLASDGNPVKPKPTLNIGIGFIVGLMISIGLAFLLEYLDNTVKNEQEMEELLELPVLGVITEMELSGRKKSKKEALKSTVRGERFEA</sequence>
<accession>A0ABW2PZ34</accession>
<dbReference type="Pfam" id="PF13807">
    <property type="entry name" value="GNVR"/>
    <property type="match status" value="1"/>
</dbReference>
<dbReference type="RefSeq" id="WP_380965436.1">
    <property type="nucleotide sequence ID" value="NZ_JBHTCO010000007.1"/>
</dbReference>
<keyword evidence="11" id="KW-1185">Reference proteome</keyword>
<keyword evidence="3" id="KW-1003">Cell membrane</keyword>
<dbReference type="Pfam" id="PF02706">
    <property type="entry name" value="Wzz"/>
    <property type="match status" value="1"/>
</dbReference>
<evidence type="ECO:0000256" key="4">
    <source>
        <dbReference type="ARBA" id="ARBA00022692"/>
    </source>
</evidence>
<evidence type="ECO:0000313" key="10">
    <source>
        <dbReference type="EMBL" id="MFC7393000.1"/>
    </source>
</evidence>
<evidence type="ECO:0000259" key="8">
    <source>
        <dbReference type="Pfam" id="PF02706"/>
    </source>
</evidence>
<protein>
    <submittedName>
        <fullName evidence="10">YveK family protein</fullName>
    </submittedName>
</protein>
<reference evidence="11" key="1">
    <citation type="journal article" date="2019" name="Int. J. Syst. Evol. Microbiol.">
        <title>The Global Catalogue of Microorganisms (GCM) 10K type strain sequencing project: providing services to taxonomists for standard genome sequencing and annotation.</title>
        <authorList>
            <consortium name="The Broad Institute Genomics Platform"/>
            <consortium name="The Broad Institute Genome Sequencing Center for Infectious Disease"/>
            <person name="Wu L."/>
            <person name="Ma J."/>
        </authorList>
    </citation>
    <scope>NUCLEOTIDE SEQUENCE [LARGE SCALE GENOMIC DNA]</scope>
    <source>
        <strain evidence="11">CGMCC 1.16305</strain>
    </source>
</reference>
<organism evidence="10 11">
    <name type="scientific">Scopulibacillus cellulosilyticus</name>
    <dbReference type="NCBI Taxonomy" id="2665665"/>
    <lineage>
        <taxon>Bacteria</taxon>
        <taxon>Bacillati</taxon>
        <taxon>Bacillota</taxon>
        <taxon>Bacilli</taxon>
        <taxon>Bacillales</taxon>
        <taxon>Sporolactobacillaceae</taxon>
        <taxon>Scopulibacillus</taxon>
    </lineage>
</organism>
<keyword evidence="4 7" id="KW-0812">Transmembrane</keyword>
<keyword evidence="5 7" id="KW-1133">Transmembrane helix</keyword>
<feature type="transmembrane region" description="Helical" evidence="7">
    <location>
        <begin position="21"/>
        <end position="40"/>
    </location>
</feature>
<evidence type="ECO:0000256" key="6">
    <source>
        <dbReference type="ARBA" id="ARBA00023136"/>
    </source>
</evidence>
<name>A0ABW2PZ34_9BACL</name>
<evidence type="ECO:0000256" key="3">
    <source>
        <dbReference type="ARBA" id="ARBA00022475"/>
    </source>
</evidence>
<evidence type="ECO:0000259" key="9">
    <source>
        <dbReference type="Pfam" id="PF13807"/>
    </source>
</evidence>
<evidence type="ECO:0000256" key="5">
    <source>
        <dbReference type="ARBA" id="ARBA00022989"/>
    </source>
</evidence>
<dbReference type="InterPro" id="IPR032807">
    <property type="entry name" value="GNVR"/>
</dbReference>
<feature type="transmembrane region" description="Helical" evidence="7">
    <location>
        <begin position="177"/>
        <end position="198"/>
    </location>
</feature>
<comment type="subcellular location">
    <subcellularLocation>
        <location evidence="1">Cell membrane</location>
        <topology evidence="1">Multi-pass membrane protein</topology>
    </subcellularLocation>
</comment>
<feature type="domain" description="Polysaccharide chain length determinant N-terminal" evidence="8">
    <location>
        <begin position="3"/>
        <end position="93"/>
    </location>
</feature>
<dbReference type="PANTHER" id="PTHR32309">
    <property type="entry name" value="TYROSINE-PROTEIN KINASE"/>
    <property type="match status" value="1"/>
</dbReference>
<dbReference type="InterPro" id="IPR003856">
    <property type="entry name" value="LPS_length_determ_N"/>
</dbReference>
<keyword evidence="6 7" id="KW-0472">Membrane</keyword>
<comment type="similarity">
    <text evidence="2">Belongs to the CpsC/CapA family.</text>
</comment>
<evidence type="ECO:0000313" key="11">
    <source>
        <dbReference type="Proteomes" id="UP001596505"/>
    </source>
</evidence>
<dbReference type="PANTHER" id="PTHR32309:SF13">
    <property type="entry name" value="FERRIC ENTEROBACTIN TRANSPORT PROTEIN FEPE"/>
    <property type="match status" value="1"/>
</dbReference>
<dbReference type="Proteomes" id="UP001596505">
    <property type="component" value="Unassembled WGS sequence"/>
</dbReference>
<dbReference type="InterPro" id="IPR050445">
    <property type="entry name" value="Bact_polysacc_biosynth/exp"/>
</dbReference>
<evidence type="ECO:0000256" key="2">
    <source>
        <dbReference type="ARBA" id="ARBA00006683"/>
    </source>
</evidence>
<dbReference type="EMBL" id="JBHTCO010000007">
    <property type="protein sequence ID" value="MFC7393000.1"/>
    <property type="molecule type" value="Genomic_DNA"/>
</dbReference>
<proteinExistence type="inferred from homology"/>
<feature type="domain" description="Tyrosine-protein kinase G-rich" evidence="9">
    <location>
        <begin position="142"/>
        <end position="194"/>
    </location>
</feature>